<feature type="domain" description="Thioredoxin-like fold" evidence="3">
    <location>
        <begin position="27"/>
        <end position="127"/>
    </location>
</feature>
<sequence length="279" mass="31711">MDASKKKLPDLVLYRGFLVSTSYVWSPFVTKLEARLRFARLKYRLDQGSMSQAPRGKVPYIEITPNGQDKPLALGDSSLIIQHLVDNDICEDLNESLPPAARAHDMALRALFEEKLYFYQGMERWHDNYETMRSGVMGAIPWPIQPLIGLLAYRGLTRTLYGQGTGRFTSAEVASFRHDVWDNVNALLAEARLTVPSPNAPFWILGGSEPSEADATVFGFIASGIVCNARRPTKPRWLTSPLRAPDTQRVIRSYPVLVDYAKRIHEHYFSEYQLWDDDM</sequence>
<reference evidence="4 5" key="1">
    <citation type="submission" date="2012-08" db="EMBL/GenBank/DDBJ databases">
        <authorList>
            <person name="Gan P.H.P."/>
            <person name="Ikeda K."/>
            <person name="Irieda H."/>
            <person name="Narusaka M."/>
            <person name="O'Connell R.J."/>
            <person name="Narusaka Y."/>
            <person name="Takano Y."/>
            <person name="Kubo Y."/>
            <person name="Shirasu K."/>
        </authorList>
    </citation>
    <scope>NUCLEOTIDE SEQUENCE [LARGE SCALE GENOMIC DNA]</scope>
    <source>
        <strain evidence="4 5">Nara gc5</strain>
    </source>
</reference>
<keyword evidence="5" id="KW-1185">Reference proteome</keyword>
<dbReference type="OrthoDB" id="5809458at2759"/>
<dbReference type="GO" id="GO:0005737">
    <property type="term" value="C:cytoplasm"/>
    <property type="evidence" value="ECO:0007669"/>
    <property type="project" value="TreeGrafter"/>
</dbReference>
<dbReference type="SUPFAM" id="SSF52833">
    <property type="entry name" value="Thioredoxin-like"/>
    <property type="match status" value="1"/>
</dbReference>
<evidence type="ECO:0000313" key="4">
    <source>
        <dbReference type="EMBL" id="KAF4480762.1"/>
    </source>
</evidence>
<gene>
    <name evidence="4" type="ORF">CGGC5_v010429</name>
</gene>
<dbReference type="InterPro" id="IPR050931">
    <property type="entry name" value="Mito_Protein_Transport_Metaxin"/>
</dbReference>
<dbReference type="Proteomes" id="UP000011096">
    <property type="component" value="Unassembled WGS sequence"/>
</dbReference>
<proteinExistence type="inferred from homology"/>
<protein>
    <submittedName>
        <fullName evidence="4">Failed axon connections-like protein</fullName>
    </submittedName>
</protein>
<dbReference type="RefSeq" id="XP_066008176.1">
    <property type="nucleotide sequence ID" value="XM_066152354.1"/>
</dbReference>
<dbReference type="PANTHER" id="PTHR12289:SF41">
    <property type="entry name" value="FAILED AXON CONNECTIONS-RELATED"/>
    <property type="match status" value="1"/>
</dbReference>
<accession>A0A7J6IX02</accession>
<dbReference type="EMBL" id="ANPB02000006">
    <property type="protein sequence ID" value="KAF4480762.1"/>
    <property type="molecule type" value="Genomic_DNA"/>
</dbReference>
<dbReference type="SFLD" id="SFLDS00019">
    <property type="entry name" value="Glutathione_Transferase_(cytos"/>
    <property type="match status" value="1"/>
</dbReference>
<evidence type="ECO:0000256" key="2">
    <source>
        <dbReference type="ARBA" id="ARBA00007409"/>
    </source>
</evidence>
<dbReference type="PANTHER" id="PTHR12289">
    <property type="entry name" value="METAXIN RELATED"/>
    <property type="match status" value="1"/>
</dbReference>
<dbReference type="Pfam" id="PF17172">
    <property type="entry name" value="GST_N_4"/>
    <property type="match status" value="1"/>
</dbReference>
<evidence type="ECO:0000259" key="3">
    <source>
        <dbReference type="Pfam" id="PF17172"/>
    </source>
</evidence>
<comment type="similarity">
    <text evidence="2">Belongs to the GST superfamily.</text>
</comment>
<comment type="similarity">
    <text evidence="1">Belongs to the FAX family.</text>
</comment>
<evidence type="ECO:0000256" key="1">
    <source>
        <dbReference type="ARBA" id="ARBA00006475"/>
    </source>
</evidence>
<dbReference type="InterPro" id="IPR012336">
    <property type="entry name" value="Thioredoxin-like_fold"/>
</dbReference>
<dbReference type="GeneID" id="43605606"/>
<reference evidence="4 5" key="2">
    <citation type="submission" date="2020-04" db="EMBL/GenBank/DDBJ databases">
        <title>Genome sequencing and assembly of multiple isolates from the Colletotrichum gloeosporioides species complex.</title>
        <authorList>
            <person name="Gan P."/>
            <person name="Shirasu K."/>
        </authorList>
    </citation>
    <scope>NUCLEOTIDE SEQUENCE [LARGE SCALE GENOMIC DNA]</scope>
    <source>
        <strain evidence="4 5">Nara gc5</strain>
    </source>
</reference>
<dbReference type="InterPro" id="IPR026928">
    <property type="entry name" value="FAX/IsoI-like"/>
</dbReference>
<dbReference type="SFLD" id="SFLDG01180">
    <property type="entry name" value="SUF1"/>
    <property type="match status" value="1"/>
</dbReference>
<dbReference type="AlphaFoldDB" id="A0A7J6IX02"/>
<dbReference type="InterPro" id="IPR040079">
    <property type="entry name" value="Glutathione_S-Trfase"/>
</dbReference>
<name>A0A7J6IX02_COLFN</name>
<evidence type="ECO:0000313" key="5">
    <source>
        <dbReference type="Proteomes" id="UP000011096"/>
    </source>
</evidence>
<dbReference type="InParanoid" id="A0A7J6IX02"/>
<organism evidence="4 5">
    <name type="scientific">Colletotrichum fructicola (strain Nara gc5)</name>
    <name type="common">Anthracnose fungus</name>
    <name type="synonym">Colletotrichum gloeosporioides (strain Nara gc5)</name>
    <dbReference type="NCBI Taxonomy" id="1213859"/>
    <lineage>
        <taxon>Eukaryota</taxon>
        <taxon>Fungi</taxon>
        <taxon>Dikarya</taxon>
        <taxon>Ascomycota</taxon>
        <taxon>Pezizomycotina</taxon>
        <taxon>Sordariomycetes</taxon>
        <taxon>Hypocreomycetidae</taxon>
        <taxon>Glomerellales</taxon>
        <taxon>Glomerellaceae</taxon>
        <taxon>Colletotrichum</taxon>
        <taxon>Colletotrichum gloeosporioides species complex</taxon>
    </lineage>
</organism>
<dbReference type="InterPro" id="IPR036249">
    <property type="entry name" value="Thioredoxin-like_sf"/>
</dbReference>
<dbReference type="SFLD" id="SFLDG01200">
    <property type="entry name" value="SUF1.1"/>
    <property type="match status" value="1"/>
</dbReference>
<comment type="caution">
    <text evidence="4">The sequence shown here is derived from an EMBL/GenBank/DDBJ whole genome shotgun (WGS) entry which is preliminary data.</text>
</comment>